<gene>
    <name evidence="2" type="ORF">P691DRAFT_501972</name>
</gene>
<proteinExistence type="predicted"/>
<sequence>MQNLLFQARNGIFGLTIILALAVLGLSAHWSQLTVEAGFFVDFEGIGLAASVLTIFALSIFLVVGIVRKNAMITIIGVELPTLVILSGLFLAEGIVTSGLGQETWPEGCDSFFLNSVQMQICRQFMALKGISFAIFGIRAEHFRSECSGSYILTSDSGPSKYLFRWNYGRNRLEGSLWRIWV</sequence>
<keyword evidence="3" id="KW-1185">Reference proteome</keyword>
<keyword evidence="1" id="KW-0472">Membrane</keyword>
<dbReference type="OrthoDB" id="3040916at2759"/>
<name>A0A9P6C3G6_9AGAR</name>
<comment type="caution">
    <text evidence="2">The sequence shown here is derived from an EMBL/GenBank/DDBJ whole genome shotgun (WGS) entry which is preliminary data.</text>
</comment>
<keyword evidence="1" id="KW-1133">Transmembrane helix</keyword>
<evidence type="ECO:0000256" key="1">
    <source>
        <dbReference type="SAM" id="Phobius"/>
    </source>
</evidence>
<protein>
    <submittedName>
        <fullName evidence="2">Uncharacterized protein</fullName>
    </submittedName>
</protein>
<organism evidence="2 3">
    <name type="scientific">Macrolepiota fuliginosa MF-IS2</name>
    <dbReference type="NCBI Taxonomy" id="1400762"/>
    <lineage>
        <taxon>Eukaryota</taxon>
        <taxon>Fungi</taxon>
        <taxon>Dikarya</taxon>
        <taxon>Basidiomycota</taxon>
        <taxon>Agaricomycotina</taxon>
        <taxon>Agaricomycetes</taxon>
        <taxon>Agaricomycetidae</taxon>
        <taxon>Agaricales</taxon>
        <taxon>Agaricineae</taxon>
        <taxon>Agaricaceae</taxon>
        <taxon>Macrolepiota</taxon>
    </lineage>
</organism>
<feature type="transmembrane region" description="Helical" evidence="1">
    <location>
        <begin position="71"/>
        <end position="92"/>
    </location>
</feature>
<reference evidence="2" key="1">
    <citation type="submission" date="2020-11" db="EMBL/GenBank/DDBJ databases">
        <authorList>
            <consortium name="DOE Joint Genome Institute"/>
            <person name="Ahrendt S."/>
            <person name="Riley R."/>
            <person name="Andreopoulos W."/>
            <person name="Labutti K."/>
            <person name="Pangilinan J."/>
            <person name="Ruiz-Duenas F.J."/>
            <person name="Barrasa J.M."/>
            <person name="Sanchez-Garcia M."/>
            <person name="Camarero S."/>
            <person name="Miyauchi S."/>
            <person name="Serrano A."/>
            <person name="Linde D."/>
            <person name="Babiker R."/>
            <person name="Drula E."/>
            <person name="Ayuso-Fernandez I."/>
            <person name="Pacheco R."/>
            <person name="Padilla G."/>
            <person name="Ferreira P."/>
            <person name="Barriuso J."/>
            <person name="Kellner H."/>
            <person name="Castanera R."/>
            <person name="Alfaro M."/>
            <person name="Ramirez L."/>
            <person name="Pisabarro A.G."/>
            <person name="Kuo A."/>
            <person name="Tritt A."/>
            <person name="Lipzen A."/>
            <person name="He G."/>
            <person name="Yan M."/>
            <person name="Ng V."/>
            <person name="Cullen D."/>
            <person name="Martin F."/>
            <person name="Rosso M.-N."/>
            <person name="Henrissat B."/>
            <person name="Hibbett D."/>
            <person name="Martinez A.T."/>
            <person name="Grigoriev I.V."/>
        </authorList>
    </citation>
    <scope>NUCLEOTIDE SEQUENCE</scope>
    <source>
        <strain evidence="2">MF-IS2</strain>
    </source>
</reference>
<feature type="transmembrane region" description="Helical" evidence="1">
    <location>
        <begin position="12"/>
        <end position="33"/>
    </location>
</feature>
<keyword evidence="1" id="KW-0812">Transmembrane</keyword>
<evidence type="ECO:0000313" key="3">
    <source>
        <dbReference type="Proteomes" id="UP000807342"/>
    </source>
</evidence>
<dbReference type="Proteomes" id="UP000807342">
    <property type="component" value="Unassembled WGS sequence"/>
</dbReference>
<dbReference type="AlphaFoldDB" id="A0A9P6C3G6"/>
<accession>A0A9P6C3G6</accession>
<dbReference type="EMBL" id="MU151113">
    <property type="protein sequence ID" value="KAF9450052.1"/>
    <property type="molecule type" value="Genomic_DNA"/>
</dbReference>
<evidence type="ECO:0000313" key="2">
    <source>
        <dbReference type="EMBL" id="KAF9450052.1"/>
    </source>
</evidence>
<feature type="transmembrane region" description="Helical" evidence="1">
    <location>
        <begin position="45"/>
        <end position="64"/>
    </location>
</feature>